<dbReference type="InterPro" id="IPR007080">
    <property type="entry name" value="RNA_pol_Rpb1_1"/>
</dbReference>
<dbReference type="GO" id="GO:0003899">
    <property type="term" value="F:DNA-directed RNA polymerase activity"/>
    <property type="evidence" value="ECO:0007669"/>
    <property type="project" value="UniProtKB-EC"/>
</dbReference>
<dbReference type="SMART" id="SM00663">
    <property type="entry name" value="RPOLA_N"/>
    <property type="match status" value="1"/>
</dbReference>
<evidence type="ECO:0000259" key="7">
    <source>
        <dbReference type="SMART" id="SM00663"/>
    </source>
</evidence>
<accession>A0A6C0HRM3</accession>
<dbReference type="InterPro" id="IPR038120">
    <property type="entry name" value="Rpb1_funnel_sf"/>
</dbReference>
<proteinExistence type="inferred from homology"/>
<dbReference type="Pfam" id="PF04990">
    <property type="entry name" value="RNA_pol_Rpb1_7"/>
    <property type="match status" value="1"/>
</dbReference>
<name>A0A6C0HRM3_9ZZZZ</name>
<dbReference type="Gene3D" id="6.20.50.80">
    <property type="match status" value="1"/>
</dbReference>
<dbReference type="PANTHER" id="PTHR19376">
    <property type="entry name" value="DNA-DIRECTED RNA POLYMERASE"/>
    <property type="match status" value="1"/>
</dbReference>
<dbReference type="InterPro" id="IPR038593">
    <property type="entry name" value="RNA_pol_Rpb1_7_sf"/>
</dbReference>
<dbReference type="GO" id="GO:0003677">
    <property type="term" value="F:DNA binding"/>
    <property type="evidence" value="ECO:0007669"/>
    <property type="project" value="InterPro"/>
</dbReference>
<keyword evidence="5" id="KW-0548">Nucleotidyltransferase</keyword>
<dbReference type="InterPro" id="IPR007066">
    <property type="entry name" value="RNA_pol_Rpb1_3"/>
</dbReference>
<evidence type="ECO:0000256" key="1">
    <source>
        <dbReference type="ARBA" id="ARBA00006460"/>
    </source>
</evidence>
<dbReference type="Pfam" id="PF00623">
    <property type="entry name" value="RNA_pol_Rpb1_2"/>
    <property type="match status" value="1"/>
</dbReference>
<comment type="similarity">
    <text evidence="1">Belongs to the RNA polymerase beta' chain family.</text>
</comment>
<dbReference type="Pfam" id="PF04992">
    <property type="entry name" value="RNA_pol_Rpb1_6"/>
    <property type="match status" value="1"/>
</dbReference>
<keyword evidence="3" id="KW-0240">DNA-directed RNA polymerase</keyword>
<keyword evidence="4" id="KW-0808">Transferase</keyword>
<dbReference type="Pfam" id="PF04983">
    <property type="entry name" value="RNA_pol_Rpb1_3"/>
    <property type="match status" value="1"/>
</dbReference>
<dbReference type="InterPro" id="IPR045867">
    <property type="entry name" value="DNA-dir_RpoC_beta_prime"/>
</dbReference>
<dbReference type="Gene3D" id="6.10.250.2940">
    <property type="match status" value="1"/>
</dbReference>
<dbReference type="Gene3D" id="1.10.132.30">
    <property type="match status" value="1"/>
</dbReference>
<dbReference type="SUPFAM" id="SSF64484">
    <property type="entry name" value="beta and beta-prime subunits of DNA dependent RNA-polymerase"/>
    <property type="match status" value="1"/>
</dbReference>
<reference evidence="8" key="1">
    <citation type="journal article" date="2020" name="Nature">
        <title>Giant virus diversity and host interactions through global metagenomics.</title>
        <authorList>
            <person name="Schulz F."/>
            <person name="Roux S."/>
            <person name="Paez-Espino D."/>
            <person name="Jungbluth S."/>
            <person name="Walsh D.A."/>
            <person name="Denef V.J."/>
            <person name="McMahon K.D."/>
            <person name="Konstantinidis K.T."/>
            <person name="Eloe-Fadrosh E.A."/>
            <person name="Kyrpides N.C."/>
            <person name="Woyke T."/>
        </authorList>
    </citation>
    <scope>NUCLEOTIDE SEQUENCE</scope>
    <source>
        <strain evidence="8">GVMAG-M-3300023184-165</strain>
    </source>
</reference>
<dbReference type="InterPro" id="IPR007081">
    <property type="entry name" value="RNA_pol_Rpb1_5"/>
</dbReference>
<dbReference type="Gene3D" id="3.30.1360.140">
    <property type="match status" value="1"/>
</dbReference>
<dbReference type="Pfam" id="PF04997">
    <property type="entry name" value="RNA_pol_Rpb1_1"/>
    <property type="match status" value="1"/>
</dbReference>
<dbReference type="Gene3D" id="4.10.860.120">
    <property type="entry name" value="RNA polymerase II, clamp domain"/>
    <property type="match status" value="1"/>
</dbReference>
<evidence type="ECO:0000256" key="6">
    <source>
        <dbReference type="ARBA" id="ARBA00023163"/>
    </source>
</evidence>
<dbReference type="InterPro" id="IPR044893">
    <property type="entry name" value="RNA_pol_Rpb1_clamp_domain"/>
</dbReference>
<evidence type="ECO:0000256" key="2">
    <source>
        <dbReference type="ARBA" id="ARBA00012418"/>
    </source>
</evidence>
<protein>
    <recommendedName>
        <fullName evidence="2">DNA-directed RNA polymerase</fullName>
        <ecNumber evidence="2">2.7.7.6</ecNumber>
    </recommendedName>
</protein>
<dbReference type="Gene3D" id="3.30.1490.180">
    <property type="entry name" value="RNA polymerase ii"/>
    <property type="match status" value="1"/>
</dbReference>
<dbReference type="InterPro" id="IPR006592">
    <property type="entry name" value="RNA_pol_N"/>
</dbReference>
<dbReference type="InterPro" id="IPR000722">
    <property type="entry name" value="RNA_pol_asu"/>
</dbReference>
<dbReference type="Gene3D" id="2.40.40.20">
    <property type="match status" value="1"/>
</dbReference>
<dbReference type="Gene3D" id="1.10.150.390">
    <property type="match status" value="1"/>
</dbReference>
<dbReference type="EC" id="2.7.7.6" evidence="2"/>
<dbReference type="NCBIfam" id="NF006336">
    <property type="entry name" value="PRK08566.1"/>
    <property type="match status" value="1"/>
</dbReference>
<dbReference type="EMBL" id="MN740002">
    <property type="protein sequence ID" value="QHT82543.1"/>
    <property type="molecule type" value="Genomic_DNA"/>
</dbReference>
<dbReference type="Gene3D" id="1.10.274.100">
    <property type="entry name" value="RNA polymerase Rpb1, domain 3"/>
    <property type="match status" value="1"/>
</dbReference>
<dbReference type="InterPro" id="IPR007073">
    <property type="entry name" value="RNA_pol_Rpb1_7"/>
</dbReference>
<dbReference type="Pfam" id="PF05000">
    <property type="entry name" value="RNA_pol_Rpb1_4"/>
    <property type="match status" value="1"/>
</dbReference>
<dbReference type="Pfam" id="PF04998">
    <property type="entry name" value="RNA_pol_Rpb1_5"/>
    <property type="match status" value="1"/>
</dbReference>
<evidence type="ECO:0000256" key="5">
    <source>
        <dbReference type="ARBA" id="ARBA00022695"/>
    </source>
</evidence>
<dbReference type="GO" id="GO:0005665">
    <property type="term" value="C:RNA polymerase II, core complex"/>
    <property type="evidence" value="ECO:0007669"/>
    <property type="project" value="TreeGrafter"/>
</dbReference>
<dbReference type="PANTHER" id="PTHR19376:SF37">
    <property type="entry name" value="DNA-DIRECTED RNA POLYMERASE II SUBUNIT RPB1"/>
    <property type="match status" value="1"/>
</dbReference>
<dbReference type="FunFam" id="2.40.40.20:FF:000019">
    <property type="entry name" value="DNA-directed RNA polymerase II subunit RPB1"/>
    <property type="match status" value="1"/>
</dbReference>
<evidence type="ECO:0000256" key="4">
    <source>
        <dbReference type="ARBA" id="ARBA00022679"/>
    </source>
</evidence>
<keyword evidence="6" id="KW-0804">Transcription</keyword>
<evidence type="ECO:0000256" key="3">
    <source>
        <dbReference type="ARBA" id="ARBA00022478"/>
    </source>
</evidence>
<organism evidence="8">
    <name type="scientific">viral metagenome</name>
    <dbReference type="NCBI Taxonomy" id="1070528"/>
    <lineage>
        <taxon>unclassified sequences</taxon>
        <taxon>metagenomes</taxon>
        <taxon>organismal metagenomes</taxon>
    </lineage>
</organism>
<dbReference type="InterPro" id="IPR007075">
    <property type="entry name" value="RNA_pol_Rpb1_6"/>
</dbReference>
<sequence>MSKSVKPTNINPSKIIGIQFSILSPDEIRKGSVAEITTRDTYVNNKPIIGGLFDPRMGVLEPGLICPTDGLDYMETPGYFGHIELSKPVFYIQYLSTILKVLRCCCFKCSKLMISKEKYKQALKLSGDARWKYVFSLASKMRRCGEDTEDGCGCLQPNKIRKEGLATIYAEWKNDAASEQSQNIVIKLTPEMVLKIFKRISDEDVSFMGFSPVWSRPDWMVCQVMAVPPPAVRPSVKHDAQQRSEDDLSHILVNIIKTNKTLQEKIQNNAPANVIDDWATVLQYYVATQVDNKIPGVASVAQRSGRPLKSIKDRLNGKGGRMRGNLMAKRVDFSARSVITADPNISIRELGIPMKIAKNITKPVVVNDINRAFLTKLVQNGPDVWPGAKILEKKNGDSITLRYVDKKSIVLENGDTVHRHMMNGDPILFNRQPTLHRMSMMCHIAKIMHQGDTFRMNVADTKPYNADFDGDEMNLHMPQDTESDSELKNLAAVPYQIISPANNSSIIGIFQDSLLGCYRFTRENIRFTPREAMNLLMMFQRVDTSKLLEKAENGTGMISNFDILSQILPPISLKYKTKLFNDSEKPDESNNILEIVNGRYVRGQMEKGVLGGGTKGLIHRTCNDYGNMASADFIDDLQNIITEYLKTSSFSVGISDLLSDEKTNKEIIAVIDKKKNDVKNLIDQTQIGVFENNTGKTNEEEFETQVNNILNQATSESGKIGLKSLNRDNRFVTMVNAGSKGSDLNISFMISCLGQQNVDGKRIPYGFDHRTLPHFTKFDDTPSARGFVESSYVNGLSPQELFFHAMGGRVGLIDTAVKTSTTGYIQRRLIKGLEDLMVSYDMTVRTNKGKIVEFSYGDDGIDPVKVENQPIPLVSMSVQDIYAHFNIPDEAGKMKMLSQFFVKNTMSKFKKEFKDTQEKCKKYTDMMIESRNNIVKNVFKYKGDSVVNCPVAFAYIINNIIGQQNINGNSIVDITPLEAFKMIEENYENLEKIRCAPPTELFKTLYYFNLSPKDLLIVKRFNRASLTLLLDTITLMYKRAIVAPGEMVGMIAAQSIGEPTTQMTLNTFHFAGVASKSNVTRGVPRIEEILSLSAEPKNPSLTVYLKEEDEKDREKAQGIMYMLEHTKLQEMVSSIEICFDPDDMNTLINQDETTMQQYRAFETMVDECMEATVSEDTNEKSKWIIRMEMNPEVMLEKNITMDDINFVLKNSYGDDISCVYSDYNADKLVFRIRMNNILKQGTGKGAAKKAKVNPLDQSDQIYLLKNFQEQLLQNIVIRGIKNINKVILRKIKDNVVETMGSYKKQDIWVLDTVGTNMLDVLALDYIDSRRTFSNNIIEVYNVFGIEAARQTIYNELAEVIEFDGTYINFHHLCMLCDRMTFTNKLISIFRHGINNDNIGPIAKASFEETPEMFLKAARHAELDTMRGVSANVMCGQEGLYGTNSFQVVLDLEEMRKLENVVAYEKPDDEMAIEKMMGGLEDPDDACSNNKLTIQNNVSTIKAADMGEDNDYNPGF</sequence>
<dbReference type="InterPro" id="IPR007083">
    <property type="entry name" value="RNA_pol_Rpb1_4"/>
</dbReference>
<dbReference type="InterPro" id="IPR042102">
    <property type="entry name" value="RNA_pol_Rpb1_3_sf"/>
</dbReference>
<dbReference type="GO" id="GO:0006351">
    <property type="term" value="P:DNA-templated transcription"/>
    <property type="evidence" value="ECO:0007669"/>
    <property type="project" value="InterPro"/>
</dbReference>
<feature type="domain" description="RNA polymerase N-terminal" evidence="7">
    <location>
        <begin position="218"/>
        <end position="521"/>
    </location>
</feature>
<evidence type="ECO:0000313" key="8">
    <source>
        <dbReference type="EMBL" id="QHT82543.1"/>
    </source>
</evidence>